<dbReference type="SMART" id="SM00387">
    <property type="entry name" value="HATPase_c"/>
    <property type="match status" value="1"/>
</dbReference>
<dbReference type="InterPro" id="IPR003594">
    <property type="entry name" value="HATPase_dom"/>
</dbReference>
<keyword evidence="8" id="KW-0902">Two-component regulatory system</keyword>
<evidence type="ECO:0000256" key="5">
    <source>
        <dbReference type="ARBA" id="ARBA00022741"/>
    </source>
</evidence>
<dbReference type="EC" id="2.7.13.3" evidence="2"/>
<dbReference type="GO" id="GO:0005524">
    <property type="term" value="F:ATP binding"/>
    <property type="evidence" value="ECO:0007669"/>
    <property type="project" value="UniProtKB-KW"/>
</dbReference>
<dbReference type="OrthoDB" id="9776727at2"/>
<dbReference type="Gene3D" id="6.10.340.10">
    <property type="match status" value="1"/>
</dbReference>
<dbReference type="EMBL" id="FOZP01000006">
    <property type="protein sequence ID" value="SFS64316.1"/>
    <property type="molecule type" value="Genomic_DNA"/>
</dbReference>
<dbReference type="Pfam" id="PF00512">
    <property type="entry name" value="HisKA"/>
    <property type="match status" value="1"/>
</dbReference>
<keyword evidence="3" id="KW-0597">Phosphoprotein</keyword>
<evidence type="ECO:0000256" key="10">
    <source>
        <dbReference type="SAM" id="Phobius"/>
    </source>
</evidence>
<evidence type="ECO:0000256" key="4">
    <source>
        <dbReference type="ARBA" id="ARBA00022679"/>
    </source>
</evidence>
<evidence type="ECO:0000256" key="7">
    <source>
        <dbReference type="ARBA" id="ARBA00022840"/>
    </source>
</evidence>
<keyword evidence="13" id="KW-1185">Reference proteome</keyword>
<keyword evidence="9" id="KW-0175">Coiled coil</keyword>
<sequence length="486" mass="55584">MKLKQLSLRIRIFLAMILLILLASILIAAVTIYQYKEQTNEYNQGRLERKEESVQASINYWLNSGNGNTFPLETKNLPFIFKDKVYEIADIEKLEINIYDLEGNIVKSSHSGFVKSDAPDKLPQEILYVVSNSYDHRYVNDKIVNNNNLQSSYTFITDNKFKPIGILNLQYVQDNTDQERDLEEFLVRMAYVYCFMFLLAIGLAYFISSYITRNIKAVTDKMRQTSLNKTNEKIILNDASVEISTLVNAYNHMVNELEKSALKLAKGEREQAWREMAKQVAHEIKNPLTPMRLTVQSFQRKFDPTDPKINEKLNEFSKALIQQIDIMSSIASAFSNFAKMPSQNREEIDVVETIKHALDIFTEDYISFFPKQPIIIANLDKNQLIRIVTNLVKNATQALEEIENEKIEVTVSEKENNVIIVVADNGKGITENDKTKVFEPQFTTKSSGTGLGLAMVKNIVEAYNGTITFTSQENTGTVFKIILPKK</sequence>
<dbReference type="InterPro" id="IPR036890">
    <property type="entry name" value="HATPase_C_sf"/>
</dbReference>
<dbReference type="AlphaFoldDB" id="A0A1I6RI28"/>
<proteinExistence type="predicted"/>
<organism evidence="12 13">
    <name type="scientific">Lutibacter maritimus</name>
    <dbReference type="NCBI Taxonomy" id="593133"/>
    <lineage>
        <taxon>Bacteria</taxon>
        <taxon>Pseudomonadati</taxon>
        <taxon>Bacteroidota</taxon>
        <taxon>Flavobacteriia</taxon>
        <taxon>Flavobacteriales</taxon>
        <taxon>Flavobacteriaceae</taxon>
        <taxon>Lutibacter</taxon>
    </lineage>
</organism>
<dbReference type="InterPro" id="IPR005467">
    <property type="entry name" value="His_kinase_dom"/>
</dbReference>
<evidence type="ECO:0000256" key="6">
    <source>
        <dbReference type="ARBA" id="ARBA00022777"/>
    </source>
</evidence>
<evidence type="ECO:0000256" key="2">
    <source>
        <dbReference type="ARBA" id="ARBA00012438"/>
    </source>
</evidence>
<protein>
    <recommendedName>
        <fullName evidence="2">histidine kinase</fullName>
        <ecNumber evidence="2">2.7.13.3</ecNumber>
    </recommendedName>
</protein>
<dbReference type="PANTHER" id="PTHR43065:SF10">
    <property type="entry name" value="PEROXIDE STRESS-ACTIVATED HISTIDINE KINASE MAK3"/>
    <property type="match status" value="1"/>
</dbReference>
<dbReference type="PROSITE" id="PS50109">
    <property type="entry name" value="HIS_KIN"/>
    <property type="match status" value="1"/>
</dbReference>
<reference evidence="13" key="1">
    <citation type="submission" date="2016-10" db="EMBL/GenBank/DDBJ databases">
        <authorList>
            <person name="Varghese N."/>
            <person name="Submissions S."/>
        </authorList>
    </citation>
    <scope>NUCLEOTIDE SEQUENCE [LARGE SCALE GENOMIC DNA]</scope>
    <source>
        <strain evidence="13">DSM 24450</strain>
    </source>
</reference>
<dbReference type="SUPFAM" id="SSF55874">
    <property type="entry name" value="ATPase domain of HSP90 chaperone/DNA topoisomerase II/histidine kinase"/>
    <property type="match status" value="1"/>
</dbReference>
<dbReference type="SMART" id="SM00388">
    <property type="entry name" value="HisKA"/>
    <property type="match status" value="1"/>
</dbReference>
<feature type="coiled-coil region" evidence="9">
    <location>
        <begin position="385"/>
        <end position="415"/>
    </location>
</feature>
<dbReference type="PRINTS" id="PR00344">
    <property type="entry name" value="BCTRLSENSOR"/>
</dbReference>
<feature type="domain" description="Histidine kinase" evidence="11">
    <location>
        <begin position="279"/>
        <end position="486"/>
    </location>
</feature>
<dbReference type="Pfam" id="PF02518">
    <property type="entry name" value="HATPase_c"/>
    <property type="match status" value="1"/>
</dbReference>
<evidence type="ECO:0000259" key="11">
    <source>
        <dbReference type="PROSITE" id="PS50109"/>
    </source>
</evidence>
<evidence type="ECO:0000313" key="13">
    <source>
        <dbReference type="Proteomes" id="UP000199312"/>
    </source>
</evidence>
<keyword evidence="6" id="KW-0418">Kinase</keyword>
<comment type="catalytic activity">
    <reaction evidence="1">
        <text>ATP + protein L-histidine = ADP + protein N-phospho-L-histidine.</text>
        <dbReference type="EC" id="2.7.13.3"/>
    </reaction>
</comment>
<evidence type="ECO:0000256" key="8">
    <source>
        <dbReference type="ARBA" id="ARBA00023012"/>
    </source>
</evidence>
<gene>
    <name evidence="12" type="ORF">SAMN04488006_2489</name>
</gene>
<evidence type="ECO:0000256" key="3">
    <source>
        <dbReference type="ARBA" id="ARBA00022553"/>
    </source>
</evidence>
<keyword evidence="10" id="KW-1133">Transmembrane helix</keyword>
<feature type="transmembrane region" description="Helical" evidence="10">
    <location>
        <begin position="190"/>
        <end position="212"/>
    </location>
</feature>
<dbReference type="SUPFAM" id="SSF47384">
    <property type="entry name" value="Homodimeric domain of signal transducing histidine kinase"/>
    <property type="match status" value="1"/>
</dbReference>
<feature type="transmembrane region" description="Helical" evidence="10">
    <location>
        <begin position="12"/>
        <end position="35"/>
    </location>
</feature>
<evidence type="ECO:0000256" key="9">
    <source>
        <dbReference type="SAM" id="Coils"/>
    </source>
</evidence>
<keyword evidence="10" id="KW-0812">Transmembrane</keyword>
<dbReference type="InterPro" id="IPR004358">
    <property type="entry name" value="Sig_transdc_His_kin-like_C"/>
</dbReference>
<dbReference type="Proteomes" id="UP000199312">
    <property type="component" value="Unassembled WGS sequence"/>
</dbReference>
<keyword evidence="5" id="KW-0547">Nucleotide-binding</keyword>
<evidence type="ECO:0000256" key="1">
    <source>
        <dbReference type="ARBA" id="ARBA00000085"/>
    </source>
</evidence>
<keyword evidence="4" id="KW-0808">Transferase</keyword>
<dbReference type="STRING" id="593133.SAMN04488006_2489"/>
<dbReference type="PANTHER" id="PTHR43065">
    <property type="entry name" value="SENSOR HISTIDINE KINASE"/>
    <property type="match status" value="1"/>
</dbReference>
<dbReference type="Gene3D" id="3.30.565.10">
    <property type="entry name" value="Histidine kinase-like ATPase, C-terminal domain"/>
    <property type="match status" value="1"/>
</dbReference>
<dbReference type="InterPro" id="IPR036097">
    <property type="entry name" value="HisK_dim/P_sf"/>
</dbReference>
<name>A0A1I6RI28_9FLAO</name>
<dbReference type="Gene3D" id="1.10.287.130">
    <property type="match status" value="1"/>
</dbReference>
<accession>A0A1I6RI28</accession>
<keyword evidence="7" id="KW-0067">ATP-binding</keyword>
<keyword evidence="10" id="KW-0472">Membrane</keyword>
<dbReference type="RefSeq" id="WP_090227270.1">
    <property type="nucleotide sequence ID" value="NZ_FOZP01000006.1"/>
</dbReference>
<dbReference type="InterPro" id="IPR003661">
    <property type="entry name" value="HisK_dim/P_dom"/>
</dbReference>
<dbReference type="GO" id="GO:0000155">
    <property type="term" value="F:phosphorelay sensor kinase activity"/>
    <property type="evidence" value="ECO:0007669"/>
    <property type="project" value="InterPro"/>
</dbReference>
<dbReference type="CDD" id="cd00082">
    <property type="entry name" value="HisKA"/>
    <property type="match status" value="1"/>
</dbReference>
<evidence type="ECO:0000313" key="12">
    <source>
        <dbReference type="EMBL" id="SFS64316.1"/>
    </source>
</evidence>